<keyword evidence="1" id="KW-0472">Membrane</keyword>
<evidence type="ECO:0000256" key="1">
    <source>
        <dbReference type="SAM" id="Phobius"/>
    </source>
</evidence>
<dbReference type="Proteomes" id="UP000002774">
    <property type="component" value="Chromosome"/>
</dbReference>
<keyword evidence="1" id="KW-0812">Transmembrane</keyword>
<dbReference type="AlphaFoldDB" id="H1YDV1"/>
<feature type="transmembrane region" description="Helical" evidence="1">
    <location>
        <begin position="12"/>
        <end position="30"/>
    </location>
</feature>
<proteinExistence type="predicted"/>
<gene>
    <name evidence="2" type="ORF">Mucpa_0088</name>
</gene>
<dbReference type="HOGENOM" id="CLU_1684593_0_0_10"/>
<dbReference type="EMBL" id="CM001403">
    <property type="protein sequence ID" value="EHQ24291.1"/>
    <property type="molecule type" value="Genomic_DNA"/>
</dbReference>
<evidence type="ECO:0000313" key="3">
    <source>
        <dbReference type="Proteomes" id="UP000002774"/>
    </source>
</evidence>
<name>H1YDV1_9SPHI</name>
<organism evidence="2 3">
    <name type="scientific">Mucilaginibacter paludis DSM 18603</name>
    <dbReference type="NCBI Taxonomy" id="714943"/>
    <lineage>
        <taxon>Bacteria</taxon>
        <taxon>Pseudomonadati</taxon>
        <taxon>Bacteroidota</taxon>
        <taxon>Sphingobacteriia</taxon>
        <taxon>Sphingobacteriales</taxon>
        <taxon>Sphingobacteriaceae</taxon>
        <taxon>Mucilaginibacter</taxon>
    </lineage>
</organism>
<accession>H1YDV1</accession>
<keyword evidence="3" id="KW-1185">Reference proteome</keyword>
<dbReference type="STRING" id="714943.Mucpa_0088"/>
<protein>
    <submittedName>
        <fullName evidence="2">Uncharacterized protein</fullName>
    </submittedName>
</protein>
<dbReference type="RefSeq" id="WP_008503824.1">
    <property type="nucleotide sequence ID" value="NZ_CM001403.1"/>
</dbReference>
<sequence>MFSNITWGTYWSYTAAATALYYVSLGLVFYRHDLQNLATGKRKLYLFRGAKQPSQENAFQTNASAPGPVKVSANSTLAPDLDQVSQLINELRYEVIPKAGKHATKEKLTVLFSNYLSGIKGNLPVELKNSILQLMAKEAAEQCGVNFSTEELQQLG</sequence>
<evidence type="ECO:0000313" key="2">
    <source>
        <dbReference type="EMBL" id="EHQ24291.1"/>
    </source>
</evidence>
<keyword evidence="1" id="KW-1133">Transmembrane helix</keyword>
<reference evidence="2" key="1">
    <citation type="submission" date="2011-09" db="EMBL/GenBank/DDBJ databases">
        <title>The permanent draft genome of Mucilaginibacter paludis DSM 18603.</title>
        <authorList>
            <consortium name="US DOE Joint Genome Institute (JGI-PGF)"/>
            <person name="Lucas S."/>
            <person name="Han J."/>
            <person name="Lapidus A."/>
            <person name="Bruce D."/>
            <person name="Goodwin L."/>
            <person name="Pitluck S."/>
            <person name="Peters L."/>
            <person name="Kyrpides N."/>
            <person name="Mavromatis K."/>
            <person name="Ivanova N."/>
            <person name="Mikhailova N."/>
            <person name="Held B."/>
            <person name="Detter J.C."/>
            <person name="Tapia R."/>
            <person name="Han C."/>
            <person name="Land M."/>
            <person name="Hauser L."/>
            <person name="Markowitz V."/>
            <person name="Cheng J.-F."/>
            <person name="Hugenholtz P."/>
            <person name="Woyke T."/>
            <person name="Wu D."/>
            <person name="Tindall B."/>
            <person name="Brambilla E."/>
            <person name="Klenk H.-P."/>
            <person name="Eisen J.A."/>
        </authorList>
    </citation>
    <scope>NUCLEOTIDE SEQUENCE [LARGE SCALE GENOMIC DNA]</scope>
    <source>
        <strain evidence="2">DSM 18603</strain>
    </source>
</reference>
<dbReference type="OrthoDB" id="772690at2"/>